<dbReference type="Proteomes" id="UP000783686">
    <property type="component" value="Unassembled WGS sequence"/>
</dbReference>
<dbReference type="AlphaFoldDB" id="A0A811KU08"/>
<accession>A0A811KU08</accession>
<dbReference type="OrthoDB" id="10389388at2759"/>
<name>A0A811KU08_9BILA</name>
<evidence type="ECO:0000256" key="1">
    <source>
        <dbReference type="SAM" id="Phobius"/>
    </source>
</evidence>
<organism evidence="2 3">
    <name type="scientific">Bursaphelenchus okinawaensis</name>
    <dbReference type="NCBI Taxonomy" id="465554"/>
    <lineage>
        <taxon>Eukaryota</taxon>
        <taxon>Metazoa</taxon>
        <taxon>Ecdysozoa</taxon>
        <taxon>Nematoda</taxon>
        <taxon>Chromadorea</taxon>
        <taxon>Rhabditida</taxon>
        <taxon>Tylenchina</taxon>
        <taxon>Tylenchomorpha</taxon>
        <taxon>Aphelenchoidea</taxon>
        <taxon>Aphelenchoididae</taxon>
        <taxon>Bursaphelenchus</taxon>
    </lineage>
</organism>
<evidence type="ECO:0000313" key="2">
    <source>
        <dbReference type="EMBL" id="CAD5219298.1"/>
    </source>
</evidence>
<keyword evidence="1" id="KW-0472">Membrane</keyword>
<dbReference type="EMBL" id="CAJFCW020000004">
    <property type="protein sequence ID" value="CAG9112429.1"/>
    <property type="molecule type" value="Genomic_DNA"/>
</dbReference>
<feature type="transmembrane region" description="Helical" evidence="1">
    <location>
        <begin position="135"/>
        <end position="159"/>
    </location>
</feature>
<feature type="transmembrane region" description="Helical" evidence="1">
    <location>
        <begin position="52"/>
        <end position="81"/>
    </location>
</feature>
<proteinExistence type="predicted"/>
<keyword evidence="1" id="KW-1133">Transmembrane helix</keyword>
<dbReference type="EMBL" id="CAJFDH010000004">
    <property type="protein sequence ID" value="CAD5219298.1"/>
    <property type="molecule type" value="Genomic_DNA"/>
</dbReference>
<keyword evidence="1" id="KW-0812">Transmembrane</keyword>
<evidence type="ECO:0000313" key="3">
    <source>
        <dbReference type="Proteomes" id="UP000614601"/>
    </source>
</evidence>
<keyword evidence="3" id="KW-1185">Reference proteome</keyword>
<feature type="transmembrane region" description="Helical" evidence="1">
    <location>
        <begin position="7"/>
        <end position="32"/>
    </location>
</feature>
<gene>
    <name evidence="2" type="ORF">BOKJ2_LOCUS8374</name>
</gene>
<comment type="caution">
    <text evidence="2">The sequence shown here is derived from an EMBL/GenBank/DDBJ whole genome shotgun (WGS) entry which is preliminary data.</text>
</comment>
<protein>
    <submittedName>
        <fullName evidence="2">Uncharacterized protein</fullName>
    </submittedName>
</protein>
<reference evidence="2" key="1">
    <citation type="submission" date="2020-09" db="EMBL/GenBank/DDBJ databases">
        <authorList>
            <person name="Kikuchi T."/>
        </authorList>
    </citation>
    <scope>NUCLEOTIDE SEQUENCE</scope>
    <source>
        <strain evidence="2">SH1</strain>
    </source>
</reference>
<feature type="transmembrane region" description="Helical" evidence="1">
    <location>
        <begin position="93"/>
        <end position="115"/>
    </location>
</feature>
<dbReference type="Proteomes" id="UP000614601">
    <property type="component" value="Unassembled WGS sequence"/>
</dbReference>
<sequence length="209" mass="22892">MSPDGFVACYAVLLSMQALGAVVSLSSTAYLINHYKSNEISTNVTEDAVRWAVYFIPLSSVWYVAMATVWIVSIALSTSIICIRSKGSVIPNIVVLCVGIILNLLVIGVSLGYILDIDKSERTHSKGNVTIIYNIGLLGIVLIIMCASVISLCCVRPVIPERNKPIQMANIFVEQPVAPIPVQRPPDISPAERDNQLNRFYQSEIINNQ</sequence>